<accession>A0ACB8DX56</accession>
<dbReference type="Proteomes" id="UP000821865">
    <property type="component" value="Chromosome 1"/>
</dbReference>
<name>A0ACB8DX56_DERSI</name>
<protein>
    <submittedName>
        <fullName evidence="1">Uncharacterized protein</fullName>
    </submittedName>
</protein>
<evidence type="ECO:0000313" key="1">
    <source>
        <dbReference type="EMBL" id="KAH7979197.1"/>
    </source>
</evidence>
<comment type="caution">
    <text evidence="1">The sequence shown here is derived from an EMBL/GenBank/DDBJ whole genome shotgun (WGS) entry which is preliminary data.</text>
</comment>
<gene>
    <name evidence="1" type="ORF">HPB49_008621</name>
</gene>
<reference evidence="1" key="1">
    <citation type="submission" date="2020-05" db="EMBL/GenBank/DDBJ databases">
        <title>Large-scale comparative analyses of tick genomes elucidate their genetic diversity and vector capacities.</title>
        <authorList>
            <person name="Jia N."/>
            <person name="Wang J."/>
            <person name="Shi W."/>
            <person name="Du L."/>
            <person name="Sun Y."/>
            <person name="Zhan W."/>
            <person name="Jiang J."/>
            <person name="Wang Q."/>
            <person name="Zhang B."/>
            <person name="Ji P."/>
            <person name="Sakyi L.B."/>
            <person name="Cui X."/>
            <person name="Yuan T."/>
            <person name="Jiang B."/>
            <person name="Yang W."/>
            <person name="Lam T.T.-Y."/>
            <person name="Chang Q."/>
            <person name="Ding S."/>
            <person name="Wang X."/>
            <person name="Zhu J."/>
            <person name="Ruan X."/>
            <person name="Zhao L."/>
            <person name="Wei J."/>
            <person name="Que T."/>
            <person name="Du C."/>
            <person name="Cheng J."/>
            <person name="Dai P."/>
            <person name="Han X."/>
            <person name="Huang E."/>
            <person name="Gao Y."/>
            <person name="Liu J."/>
            <person name="Shao H."/>
            <person name="Ye R."/>
            <person name="Li L."/>
            <person name="Wei W."/>
            <person name="Wang X."/>
            <person name="Wang C."/>
            <person name="Yang T."/>
            <person name="Huo Q."/>
            <person name="Li W."/>
            <person name="Guo W."/>
            <person name="Chen H."/>
            <person name="Zhou L."/>
            <person name="Ni X."/>
            <person name="Tian J."/>
            <person name="Zhou Y."/>
            <person name="Sheng Y."/>
            <person name="Liu T."/>
            <person name="Pan Y."/>
            <person name="Xia L."/>
            <person name="Li J."/>
            <person name="Zhao F."/>
            <person name="Cao W."/>
        </authorList>
    </citation>
    <scope>NUCLEOTIDE SEQUENCE</scope>
    <source>
        <strain evidence="1">Dsil-2018</strain>
    </source>
</reference>
<dbReference type="EMBL" id="CM023470">
    <property type="protein sequence ID" value="KAH7979197.1"/>
    <property type="molecule type" value="Genomic_DNA"/>
</dbReference>
<proteinExistence type="predicted"/>
<sequence>MCADGGCATRVTAKGGFGLAKISVGLPAIIARYQPQRSSLEQMRVIVRAPNMASGAFVAEPACFPAFLKGGSLPRGTPRSAEKGPSATDIGPKTRLSAGGYLPTPHAGAREGATPGDAFCEGSRGVVDDLGGSRTLWTSWLVSPRHAERARGAGREGRRHDCSRARGVIRARGSRARSRFLSSVEVPARRKRKNSLRMEASAPADSSSSSNTAMAPPVPKNGADAADEASSSSRPRIVLPWSLRQQCLDEVGRSVWRWSKSLDEESEPRSPVTPVTDNPFAECPLHVRQDLLECILDDEARSPAVRRVAELLLVCGVESFDLSCLDDCSAADLQFILGLLQQNGSSLCQLTVSGLWMYSPESEEIVKRLLTSARNLRVLRIQEIYRDNLEVLVRSCPLLQRLEVMHHSINAEDIASVAQIVQREGLSVQRSLMEVRLPSSVNGEGVISLIETFPNLQIIRCVYLEAVLDSLDARASTGSREWWVRRVSRVHALQSGQSMGSGSVERLVAWFPGLEEVVLHVQEDMNVRELAKLKRLRSLELRNSQTIPCSYTDDVLPLLALCGKRLLRLGLEHFDVVDLARTDIMCPDLESLSLRWFILLGCTSPAVSSRVAATRPFQNLRELRLRPRVGRAVPRAACELLLSHCQNIRHLELFSCTGLTDSLAAVLCKRNGFASLKTVRLRHGHGLTANGLQCFLSRASKLKFWNAGKITRRSSLSDDDEDVDAGGDIADDQ</sequence>
<keyword evidence="2" id="KW-1185">Reference proteome</keyword>
<organism evidence="1 2">
    <name type="scientific">Dermacentor silvarum</name>
    <name type="common">Tick</name>
    <dbReference type="NCBI Taxonomy" id="543639"/>
    <lineage>
        <taxon>Eukaryota</taxon>
        <taxon>Metazoa</taxon>
        <taxon>Ecdysozoa</taxon>
        <taxon>Arthropoda</taxon>
        <taxon>Chelicerata</taxon>
        <taxon>Arachnida</taxon>
        <taxon>Acari</taxon>
        <taxon>Parasitiformes</taxon>
        <taxon>Ixodida</taxon>
        <taxon>Ixodoidea</taxon>
        <taxon>Ixodidae</taxon>
        <taxon>Rhipicephalinae</taxon>
        <taxon>Dermacentor</taxon>
    </lineage>
</organism>
<evidence type="ECO:0000313" key="2">
    <source>
        <dbReference type="Proteomes" id="UP000821865"/>
    </source>
</evidence>